<dbReference type="AlphaFoldDB" id="A0A149U148"/>
<feature type="domain" description="Glycosyltransferase subfamily 4-like N-terminal" evidence="1">
    <location>
        <begin position="18"/>
        <end position="166"/>
    </location>
</feature>
<proteinExistence type="predicted"/>
<dbReference type="InterPro" id="IPR050194">
    <property type="entry name" value="Glycosyltransferase_grp1"/>
</dbReference>
<reference evidence="2 3" key="1">
    <citation type="submission" date="2015-06" db="EMBL/GenBank/DDBJ databases">
        <title>Improved classification and identification of acetic acid bacteria using matrix-assisted laser desorption/ionization time-of-flight mass spectrometry; Gluconobacter nephelii and Gluconobacter uchimurae are later heterotypic synonyms of Gluconobacter japonicus and Gluconobacter oxydans, respectively.</title>
        <authorList>
            <person name="Li L."/>
            <person name="Cleenwerck I."/>
            <person name="De Vuyst L."/>
            <person name="Vandamme P."/>
        </authorList>
    </citation>
    <scope>NUCLEOTIDE SEQUENCE [LARGE SCALE GENOMIC DNA]</scope>
    <source>
        <strain evidence="2 3">LMG 1663</strain>
    </source>
</reference>
<dbReference type="EMBL" id="LHZT01000109">
    <property type="protein sequence ID" value="KXV59087.1"/>
    <property type="molecule type" value="Genomic_DNA"/>
</dbReference>
<comment type="caution">
    <text evidence="2">The sequence shown here is derived from an EMBL/GenBank/DDBJ whole genome shotgun (WGS) entry which is preliminary data.</text>
</comment>
<evidence type="ECO:0000259" key="1">
    <source>
        <dbReference type="Pfam" id="PF13579"/>
    </source>
</evidence>
<dbReference type="OrthoDB" id="9790710at2"/>
<dbReference type="PANTHER" id="PTHR45947:SF3">
    <property type="entry name" value="SULFOQUINOVOSYL TRANSFERASE SQD2"/>
    <property type="match status" value="1"/>
</dbReference>
<organism evidence="2 3">
    <name type="scientific">Acetobacter tropicalis</name>
    <dbReference type="NCBI Taxonomy" id="104102"/>
    <lineage>
        <taxon>Bacteria</taxon>
        <taxon>Pseudomonadati</taxon>
        <taxon>Pseudomonadota</taxon>
        <taxon>Alphaproteobacteria</taxon>
        <taxon>Acetobacterales</taxon>
        <taxon>Acetobacteraceae</taxon>
        <taxon>Acetobacter</taxon>
    </lineage>
</organism>
<evidence type="ECO:0000313" key="3">
    <source>
        <dbReference type="Proteomes" id="UP000075411"/>
    </source>
</evidence>
<dbReference type="Gene3D" id="3.40.50.2000">
    <property type="entry name" value="Glycogen Phosphorylase B"/>
    <property type="match status" value="2"/>
</dbReference>
<dbReference type="SUPFAM" id="SSF53756">
    <property type="entry name" value="UDP-Glycosyltransferase/glycogen phosphorylase"/>
    <property type="match status" value="1"/>
</dbReference>
<dbReference type="Pfam" id="PF13692">
    <property type="entry name" value="Glyco_trans_1_4"/>
    <property type="match status" value="1"/>
</dbReference>
<dbReference type="InterPro" id="IPR028098">
    <property type="entry name" value="Glyco_trans_4-like_N"/>
</dbReference>
<evidence type="ECO:0000313" key="2">
    <source>
        <dbReference type="EMBL" id="KXV59087.1"/>
    </source>
</evidence>
<accession>A0A149U148</accession>
<dbReference type="PANTHER" id="PTHR45947">
    <property type="entry name" value="SULFOQUINOVOSYL TRANSFERASE SQD2"/>
    <property type="match status" value="1"/>
</dbReference>
<dbReference type="Proteomes" id="UP000075411">
    <property type="component" value="Unassembled WGS sequence"/>
</dbReference>
<dbReference type="Pfam" id="PF13579">
    <property type="entry name" value="Glyco_trans_4_4"/>
    <property type="match status" value="1"/>
</dbReference>
<dbReference type="RefSeq" id="WP_061487715.1">
    <property type="nucleotide sequence ID" value="NZ_LHZT01000109.1"/>
</dbReference>
<protein>
    <submittedName>
        <fullName evidence="2">Lipopolysaccharide biosynthesis protein</fullName>
    </submittedName>
</protein>
<name>A0A149U148_9PROT</name>
<gene>
    <name evidence="2" type="ORF">AD947_04925</name>
</gene>
<dbReference type="GO" id="GO:0016757">
    <property type="term" value="F:glycosyltransferase activity"/>
    <property type="evidence" value="ECO:0007669"/>
    <property type="project" value="UniProtKB-ARBA"/>
</dbReference>
<sequence>MRVLVWQWGRRGAGPKMAVELARGLNALEGCQAVLSLSEKAEILRADPSVTNDLSVRTYTTLMSLLGRVLQAPWLVRQLTARVRRIRPDLAICAMPGPLDLLMAQALRRAGVPVVVIVHDAQAHPGDGFPGQIMLQRLLVWRADAVVALTTHVAALLEAQRCMRGRKAIVASHPPFAFEGGTALAQPLAHGGSIRLLAFGRLLPYKGLDLLADALQEMGQTQPGYVCRVVGKGPDAPWLHRLADVPGVSVENRWVPEGEIASLLAWADVLLLPYREASQSGVGAAALAAGRWVLATNVGGLAEQFRSKPQAVLCAPTSAGIAQALRQMIAQPPPVPEPEGNATVKADWASMAGKLLSDLWCVLPHPAGSSAAGPMAAKPAPRTKS</sequence>